<gene>
    <name evidence="2" type="ORF">GCM10010185_46970</name>
</gene>
<dbReference type="Pfam" id="PF19993">
    <property type="entry name" value="DO-GTPase2"/>
    <property type="match status" value="1"/>
</dbReference>
<feature type="domain" description="Double-GTPase 2" evidence="1">
    <location>
        <begin position="88"/>
        <end position="272"/>
    </location>
</feature>
<dbReference type="InterPro" id="IPR045528">
    <property type="entry name" value="DO-GTPase2"/>
</dbReference>
<protein>
    <recommendedName>
        <fullName evidence="1">Double-GTPase 2 domain-containing protein</fullName>
    </recommendedName>
</protein>
<dbReference type="RefSeq" id="WP_189225457.1">
    <property type="nucleotide sequence ID" value="NZ_BMRG01000010.1"/>
</dbReference>
<dbReference type="AlphaFoldDB" id="A0A918AQD5"/>
<comment type="caution">
    <text evidence="2">The sequence shown here is derived from an EMBL/GenBank/DDBJ whole genome shotgun (WGS) entry which is preliminary data.</text>
</comment>
<reference evidence="2" key="2">
    <citation type="submission" date="2020-09" db="EMBL/GenBank/DDBJ databases">
        <authorList>
            <person name="Sun Q."/>
            <person name="Ohkuma M."/>
        </authorList>
    </citation>
    <scope>NUCLEOTIDE SEQUENCE</scope>
    <source>
        <strain evidence="2">JCM 3313</strain>
    </source>
</reference>
<organism evidence="2 3">
    <name type="scientific">Saccharothrix coeruleofusca</name>
    <dbReference type="NCBI Taxonomy" id="33919"/>
    <lineage>
        <taxon>Bacteria</taxon>
        <taxon>Bacillati</taxon>
        <taxon>Actinomycetota</taxon>
        <taxon>Actinomycetes</taxon>
        <taxon>Pseudonocardiales</taxon>
        <taxon>Pseudonocardiaceae</taxon>
        <taxon>Saccharothrix</taxon>
    </lineage>
</organism>
<name>A0A918AQD5_9PSEU</name>
<reference evidence="2" key="1">
    <citation type="journal article" date="2014" name="Int. J. Syst. Evol. Microbiol.">
        <title>Complete genome sequence of Corynebacterium casei LMG S-19264T (=DSM 44701T), isolated from a smear-ripened cheese.</title>
        <authorList>
            <consortium name="US DOE Joint Genome Institute (JGI-PGF)"/>
            <person name="Walter F."/>
            <person name="Albersmeier A."/>
            <person name="Kalinowski J."/>
            <person name="Ruckert C."/>
        </authorList>
    </citation>
    <scope>NUCLEOTIDE SEQUENCE</scope>
    <source>
        <strain evidence="2">JCM 3313</strain>
    </source>
</reference>
<sequence>MTASGWTPPPRRVRCPVCADEYDWPDDGRIWLYDEENRRYQDEDTRALPEVKRASLARRGYRQCPNPSQDVAEHYLPATYAEYADPLVIGLVGAPFSGKTHLLTAMIRQVYREGLAAYGIDVSALDFRRHEYFRENYIKPFEKGGALPGTDTGIIEAADILLLRGPDGQRRPVTFFDVAGEDLESTEARNPATRFLLSANAVVFVHAWEDPLETGESEPESENKSFQLAVESLRALPGGERVPAVIAMTKSDRLRYVPPVDRWLHRGDERVLDAARIREESRDVYAYLHGVGARASLRPFHTFARSTLHFVSASGGDAVPVETGGGSGRYFPRGCRPTRVLEPLVAILAMTGTITGPEAEKVGMP</sequence>
<dbReference type="SUPFAM" id="SSF52540">
    <property type="entry name" value="P-loop containing nucleoside triphosphate hydrolases"/>
    <property type="match status" value="1"/>
</dbReference>
<dbReference type="Proteomes" id="UP000639606">
    <property type="component" value="Unassembled WGS sequence"/>
</dbReference>
<accession>A0A918AQD5</accession>
<evidence type="ECO:0000313" key="3">
    <source>
        <dbReference type="Proteomes" id="UP000639606"/>
    </source>
</evidence>
<dbReference type="Gene3D" id="3.40.50.300">
    <property type="entry name" value="P-loop containing nucleotide triphosphate hydrolases"/>
    <property type="match status" value="1"/>
</dbReference>
<keyword evidence="3" id="KW-1185">Reference proteome</keyword>
<evidence type="ECO:0000259" key="1">
    <source>
        <dbReference type="Pfam" id="PF19993"/>
    </source>
</evidence>
<dbReference type="InterPro" id="IPR027417">
    <property type="entry name" value="P-loop_NTPase"/>
</dbReference>
<proteinExistence type="predicted"/>
<evidence type="ECO:0000313" key="2">
    <source>
        <dbReference type="EMBL" id="GGP68675.1"/>
    </source>
</evidence>
<dbReference type="EMBL" id="BMRG01000010">
    <property type="protein sequence ID" value="GGP68675.1"/>
    <property type="molecule type" value="Genomic_DNA"/>
</dbReference>